<proteinExistence type="predicted"/>
<evidence type="ECO:0000313" key="1">
    <source>
        <dbReference type="EMBL" id="WQD79113.1"/>
    </source>
</evidence>
<organism evidence="1 2">
    <name type="scientific">Paraburkholderia kururiensis</name>
    <dbReference type="NCBI Taxonomy" id="984307"/>
    <lineage>
        <taxon>Bacteria</taxon>
        <taxon>Pseudomonadati</taxon>
        <taxon>Pseudomonadota</taxon>
        <taxon>Betaproteobacteria</taxon>
        <taxon>Burkholderiales</taxon>
        <taxon>Burkholderiaceae</taxon>
        <taxon>Paraburkholderia</taxon>
    </lineage>
</organism>
<sequence>MIISPPFLPASGLTSSDASKPDPMMDAVDKFELAHGIYPIAADRTWHCGAHLAPDVHGPVHAIADGEVVAYRVCQHAMDDGNGNAGFVLLKHSTETGDGRALTFYSLYMHLLPLAEYHTFGHDGTQLPAFLQNPSGQDTQGKVTPTAKGNDQKVRRKDVLGFLGRYQGVTYMHFEIFMTPGDFEAYFGHTQLGVASPATATTQDCWGHTWFTIPAGQQFYALPQGTDAHGKLHGIAFKAGYAGTNALPLAVEMYFSKGAKYTNVWSIAADGSRTLLTSAPVEEKDYEYDLYHRATALYEACPSDGYEMLRFGRILSTPATLPEAARATWVQIPYDTGKQGYIDISRAEVKKLSDADFPSFMGWQKISDGNTPFVSDGLCDVDLLKKLVRDAAASEPSTVVKEATEVQKADALSYYVKGHEEVRRALRGFICNAPSEWDSTHNETRFAKLLDEGGFYHGNRKGYEDFLKYLKELQFWDVTGLPAGQKLWFFHPLAFIRHFRKCGWLTHDELAATFPRYPFYTQAGSPRRAIATNDDTYRITLAIARQRVENHVASLNRCLRKYLGSNPNRIAMFLAQILLETAQWRNLGGSRRLMHEWGFGRYSAANPATQYYGPFYGRGVMQLTWAGNFEVYGKYRALPDNSGSYIERMVGVTSRITTTSHHYSANPNDGGQLMLWHPRYDPDTVAENPEYACDSGGFYWVSKTFSQGTSINRIADENYSASSVGFINRLVNGGGNGYYERQAYSAYTLRILGDGLDTSETMHITPPHPKSAIVASMLRPE</sequence>
<dbReference type="InterPro" id="IPR011055">
    <property type="entry name" value="Dup_hybrid_motif"/>
</dbReference>
<dbReference type="SUPFAM" id="SSF53955">
    <property type="entry name" value="Lysozyme-like"/>
    <property type="match status" value="2"/>
</dbReference>
<dbReference type="Gene3D" id="2.70.70.10">
    <property type="entry name" value="Glucose Permease (Domain IIA)"/>
    <property type="match status" value="1"/>
</dbReference>
<dbReference type="RefSeq" id="WP_327205037.1">
    <property type="nucleotide sequence ID" value="NZ_CP139965.1"/>
</dbReference>
<reference evidence="1 2" key="1">
    <citation type="submission" date="2023-12" db="EMBL/GenBank/DDBJ databases">
        <title>Genome sequencing and assembly of bacterial species from a model synthetic community.</title>
        <authorList>
            <person name="Hogle S.L."/>
        </authorList>
    </citation>
    <scope>NUCLEOTIDE SEQUENCE [LARGE SCALE GENOMIC DNA]</scope>
    <source>
        <strain evidence="1 2">HAMBI 2494</strain>
    </source>
</reference>
<gene>
    <name evidence="1" type="ORF">U0042_05255</name>
</gene>
<dbReference type="Gene3D" id="1.10.530.10">
    <property type="match status" value="1"/>
</dbReference>
<keyword evidence="2" id="KW-1185">Reference proteome</keyword>
<accession>A0ABZ0WP96</accession>
<dbReference type="Proteomes" id="UP001325479">
    <property type="component" value="Chromosome"/>
</dbReference>
<name>A0ABZ0WP96_9BURK</name>
<evidence type="ECO:0000313" key="2">
    <source>
        <dbReference type="Proteomes" id="UP001325479"/>
    </source>
</evidence>
<dbReference type="EMBL" id="CP139965">
    <property type="protein sequence ID" value="WQD79113.1"/>
    <property type="molecule type" value="Genomic_DNA"/>
</dbReference>
<dbReference type="InterPro" id="IPR023346">
    <property type="entry name" value="Lysozyme-like_dom_sf"/>
</dbReference>
<protein>
    <submittedName>
        <fullName evidence="1">Peptidase M23</fullName>
    </submittedName>
</protein>